<gene>
    <name evidence="1" type="ORF">SPELUC_LOCUS9486</name>
</gene>
<sequence>QSNNQYNEYELVSTQDAANTLQDEDVDSNTIEDDEQEEGLT</sequence>
<feature type="non-terminal residue" evidence="1">
    <location>
        <position position="1"/>
    </location>
</feature>
<keyword evidence="2" id="KW-1185">Reference proteome</keyword>
<dbReference type="Proteomes" id="UP000789366">
    <property type="component" value="Unassembled WGS sequence"/>
</dbReference>
<evidence type="ECO:0000313" key="1">
    <source>
        <dbReference type="EMBL" id="CAG8666757.1"/>
    </source>
</evidence>
<dbReference type="EMBL" id="CAJVPW010016035">
    <property type="protein sequence ID" value="CAG8666757.1"/>
    <property type="molecule type" value="Genomic_DNA"/>
</dbReference>
<protein>
    <submittedName>
        <fullName evidence="1">12096_t:CDS:1</fullName>
    </submittedName>
</protein>
<name>A0ACA9NMV1_9GLOM</name>
<organism evidence="1 2">
    <name type="scientific">Cetraspora pellucida</name>
    <dbReference type="NCBI Taxonomy" id="1433469"/>
    <lineage>
        <taxon>Eukaryota</taxon>
        <taxon>Fungi</taxon>
        <taxon>Fungi incertae sedis</taxon>
        <taxon>Mucoromycota</taxon>
        <taxon>Glomeromycotina</taxon>
        <taxon>Glomeromycetes</taxon>
        <taxon>Diversisporales</taxon>
        <taxon>Gigasporaceae</taxon>
        <taxon>Cetraspora</taxon>
    </lineage>
</organism>
<comment type="caution">
    <text evidence="1">The sequence shown here is derived from an EMBL/GenBank/DDBJ whole genome shotgun (WGS) entry which is preliminary data.</text>
</comment>
<proteinExistence type="predicted"/>
<evidence type="ECO:0000313" key="2">
    <source>
        <dbReference type="Proteomes" id="UP000789366"/>
    </source>
</evidence>
<reference evidence="1" key="1">
    <citation type="submission" date="2021-06" db="EMBL/GenBank/DDBJ databases">
        <authorList>
            <person name="Kallberg Y."/>
            <person name="Tangrot J."/>
            <person name="Rosling A."/>
        </authorList>
    </citation>
    <scope>NUCLEOTIDE SEQUENCE</scope>
    <source>
        <strain evidence="1">28 12/20/2015</strain>
    </source>
</reference>
<accession>A0ACA9NMV1</accession>